<dbReference type="GO" id="GO:0045041">
    <property type="term" value="P:protein import into mitochondrial intermembrane space"/>
    <property type="evidence" value="ECO:0007669"/>
    <property type="project" value="TreeGrafter"/>
</dbReference>
<dbReference type="InterPro" id="IPR016694">
    <property type="entry name" value="UCP017292"/>
</dbReference>
<reference evidence="5 6" key="1">
    <citation type="submission" date="2019-10" db="EMBL/GenBank/DDBJ databases">
        <title>Bacillus aerolatum sp. nov., isolated from bioaerosol of sport playgrounds.</title>
        <authorList>
            <person name="Chen P."/>
            <person name="Zhang G."/>
        </authorList>
    </citation>
    <scope>NUCLEOTIDE SEQUENCE [LARGE SCALE GENOMIC DNA]</scope>
    <source>
        <strain evidence="5 6">CX253</strain>
    </source>
</reference>
<accession>A0A6I1FJD0</accession>
<evidence type="ECO:0000256" key="1">
    <source>
        <dbReference type="ARBA" id="ARBA00022723"/>
    </source>
</evidence>
<gene>
    <name evidence="5" type="ORF">F9802_12840</name>
</gene>
<name>A0A6I1FJD0_9BACI</name>
<dbReference type="AlphaFoldDB" id="A0A6I1FJD0"/>
<evidence type="ECO:0000313" key="5">
    <source>
        <dbReference type="EMBL" id="KAB7705946.1"/>
    </source>
</evidence>
<keyword evidence="2" id="KW-0863">Zinc-finger</keyword>
<evidence type="ECO:0000313" key="6">
    <source>
        <dbReference type="Proteomes" id="UP000429595"/>
    </source>
</evidence>
<dbReference type="PANTHER" id="PTHR28082:SF1">
    <property type="entry name" value="HELPER OF TIM PROTEIN 13"/>
    <property type="match status" value="1"/>
</dbReference>
<dbReference type="RefSeq" id="WP_152152535.1">
    <property type="nucleotide sequence ID" value="NZ_WEIO01000007.1"/>
</dbReference>
<dbReference type="GO" id="GO:0008270">
    <property type="term" value="F:zinc ion binding"/>
    <property type="evidence" value="ECO:0007669"/>
    <property type="project" value="UniProtKB-KW"/>
</dbReference>
<evidence type="ECO:0000256" key="2">
    <source>
        <dbReference type="ARBA" id="ARBA00022771"/>
    </source>
</evidence>
<evidence type="ECO:0000256" key="3">
    <source>
        <dbReference type="ARBA" id="ARBA00022833"/>
    </source>
</evidence>
<dbReference type="SUPFAM" id="SSF161219">
    <property type="entry name" value="CHY zinc finger-like"/>
    <property type="match status" value="1"/>
</dbReference>
<dbReference type="PROSITE" id="PS51266">
    <property type="entry name" value="ZF_CHY"/>
    <property type="match status" value="1"/>
</dbReference>
<dbReference type="Proteomes" id="UP000429595">
    <property type="component" value="Unassembled WGS sequence"/>
</dbReference>
<sequence length="108" mass="12446">MQIKGHTVRGSVLDEETRCTHYHKEIDRIAIKFYCCQTYYPCFQCHEEHGCGQASVWPQEQFDEKAILCGACGNELTVNEYLQCQSKCPHCQAAFNPGCSLHREFYFG</sequence>
<dbReference type="InterPro" id="IPR008913">
    <property type="entry name" value="Znf_CHY"/>
</dbReference>
<keyword evidence="3" id="KW-0862">Zinc</keyword>
<comment type="caution">
    <text evidence="5">The sequence shown here is derived from an EMBL/GenBank/DDBJ whole genome shotgun (WGS) entry which is preliminary data.</text>
</comment>
<dbReference type="EMBL" id="WEIO01000007">
    <property type="protein sequence ID" value="KAB7705946.1"/>
    <property type="molecule type" value="Genomic_DNA"/>
</dbReference>
<keyword evidence="1" id="KW-0479">Metal-binding</keyword>
<dbReference type="PIRSF" id="PIRSF017292">
    <property type="entry name" value="UCP017292_Znf_CHY"/>
    <property type="match status" value="1"/>
</dbReference>
<keyword evidence="6" id="KW-1185">Reference proteome</keyword>
<proteinExistence type="predicted"/>
<feature type="domain" description="CHY-type" evidence="4">
    <location>
        <begin position="12"/>
        <end position="93"/>
    </location>
</feature>
<evidence type="ECO:0000259" key="4">
    <source>
        <dbReference type="PROSITE" id="PS51266"/>
    </source>
</evidence>
<protein>
    <recommendedName>
        <fullName evidence="4">CHY-type domain-containing protein</fullName>
    </recommendedName>
</protein>
<dbReference type="InterPro" id="IPR037274">
    <property type="entry name" value="Znf_CHY_sf"/>
</dbReference>
<dbReference type="PANTHER" id="PTHR28082">
    <property type="entry name" value="ZINC FINGER PROTEIN"/>
    <property type="match status" value="1"/>
</dbReference>
<dbReference type="Pfam" id="PF05495">
    <property type="entry name" value="zf-CHY"/>
    <property type="match status" value="1"/>
</dbReference>
<organism evidence="5 6">
    <name type="scientific">Bacillus aerolatus</name>
    <dbReference type="NCBI Taxonomy" id="2653354"/>
    <lineage>
        <taxon>Bacteria</taxon>
        <taxon>Bacillati</taxon>
        <taxon>Bacillota</taxon>
        <taxon>Bacilli</taxon>
        <taxon>Bacillales</taxon>
        <taxon>Bacillaceae</taxon>
        <taxon>Bacillus</taxon>
    </lineage>
</organism>
<dbReference type="InterPro" id="IPR052604">
    <property type="entry name" value="Mito_Tim_assembly_helper"/>
</dbReference>